<protein>
    <submittedName>
        <fullName evidence="1">IS1595 family transposase</fullName>
    </submittedName>
</protein>
<gene>
    <name evidence="1" type="ORF">DC346_00275</name>
</gene>
<evidence type="ECO:0000313" key="1">
    <source>
        <dbReference type="EMBL" id="RBA50342.1"/>
    </source>
</evidence>
<name>A0A365PNA6_ACIJU</name>
<feature type="non-terminal residue" evidence="1">
    <location>
        <position position="38"/>
    </location>
</feature>
<dbReference type="AlphaFoldDB" id="A0A365PNA6"/>
<organism evidence="1 2">
    <name type="scientific">Acinetobacter junii</name>
    <dbReference type="NCBI Taxonomy" id="40215"/>
    <lineage>
        <taxon>Bacteria</taxon>
        <taxon>Pseudomonadati</taxon>
        <taxon>Pseudomonadota</taxon>
        <taxon>Gammaproteobacteria</taxon>
        <taxon>Moraxellales</taxon>
        <taxon>Moraxellaceae</taxon>
        <taxon>Acinetobacter</taxon>
    </lineage>
</organism>
<sequence length="38" mass="4530">MKAKNRYYSRSRITEAKFRQIIRFFAMDLTASDTAKLT</sequence>
<evidence type="ECO:0000313" key="2">
    <source>
        <dbReference type="Proteomes" id="UP000253688"/>
    </source>
</evidence>
<accession>A0A365PNA6</accession>
<comment type="caution">
    <text evidence="1">The sequence shown here is derived from an EMBL/GenBank/DDBJ whole genome shotgun (WGS) entry which is preliminary data.</text>
</comment>
<reference evidence="1 2" key="1">
    <citation type="submission" date="2018-04" db="EMBL/GenBank/DDBJ databases">
        <title>Acinetobacter junii Genome sequencing and assembly.</title>
        <authorList>
            <person name="Su J."/>
            <person name="Rensing C."/>
            <person name="Mazhar H.S."/>
        </authorList>
    </citation>
    <scope>NUCLEOTIDE SEQUENCE [LARGE SCALE GENOMIC DNA]</scope>
    <source>
        <strain evidence="1 2">SC22</strain>
    </source>
</reference>
<dbReference type="EMBL" id="QEWH01000002">
    <property type="protein sequence ID" value="RBA50342.1"/>
    <property type="molecule type" value="Genomic_DNA"/>
</dbReference>
<proteinExistence type="predicted"/>
<dbReference type="Proteomes" id="UP000253688">
    <property type="component" value="Unassembled WGS sequence"/>
</dbReference>